<dbReference type="RefSeq" id="WP_190581801.1">
    <property type="nucleotide sequence ID" value="NZ_JACJQY010000058.1"/>
</dbReference>
<dbReference type="PANTHER" id="PTHR36966">
    <property type="entry name" value="REP-ASSOCIATED TYROSINE TRANSPOSASE"/>
    <property type="match status" value="1"/>
</dbReference>
<evidence type="ECO:0000313" key="2">
    <source>
        <dbReference type="EMBL" id="MBD2319611.1"/>
    </source>
</evidence>
<protein>
    <submittedName>
        <fullName evidence="2">Transposase</fullName>
    </submittedName>
</protein>
<dbReference type="Gene3D" id="3.30.70.1290">
    <property type="entry name" value="Transposase IS200-like"/>
    <property type="match status" value="1"/>
</dbReference>
<sequence length="178" mass="20887">MSYNPEIHHRRSIRLHGYDYTRAGAYFITICTHQRLCLFGEVIDGKIQLNPIGQLIVSLWQRIPQHFPNVELDEFVLMPNHLHGIIIIAKQEPQPNSANQELNLQGTKSNSLGAIIQNFKSISTRKIKRINQNSSMLIWQRNYYEQIIRDDRTLQKIRQYITDNPLNWESDRLTPNLP</sequence>
<dbReference type="Proteomes" id="UP000618445">
    <property type="component" value="Unassembled WGS sequence"/>
</dbReference>
<reference evidence="2 3" key="1">
    <citation type="journal article" date="2020" name="ISME J.">
        <title>Comparative genomics reveals insights into cyanobacterial evolution and habitat adaptation.</title>
        <authorList>
            <person name="Chen M.Y."/>
            <person name="Teng W.K."/>
            <person name="Zhao L."/>
            <person name="Hu C.X."/>
            <person name="Zhou Y.K."/>
            <person name="Han B.P."/>
            <person name="Song L.R."/>
            <person name="Shu W.S."/>
        </authorList>
    </citation>
    <scope>NUCLEOTIDE SEQUENCE [LARGE SCALE GENOMIC DNA]</scope>
    <source>
        <strain evidence="2 3">FACHB-1050</strain>
    </source>
</reference>
<name>A0ABR8CH26_9CYAN</name>
<accession>A0ABR8CH26</accession>
<evidence type="ECO:0000313" key="3">
    <source>
        <dbReference type="Proteomes" id="UP000618445"/>
    </source>
</evidence>
<proteinExistence type="predicted"/>
<dbReference type="PANTHER" id="PTHR36966:SF1">
    <property type="entry name" value="REP-ASSOCIATED TYROSINE TRANSPOSASE"/>
    <property type="match status" value="1"/>
</dbReference>
<organism evidence="2 3">
    <name type="scientific">Phormidium tenue FACHB-1050</name>
    <dbReference type="NCBI Taxonomy" id="2692857"/>
    <lineage>
        <taxon>Bacteria</taxon>
        <taxon>Bacillati</taxon>
        <taxon>Cyanobacteriota</taxon>
        <taxon>Cyanophyceae</taxon>
        <taxon>Oscillatoriophycideae</taxon>
        <taxon>Oscillatoriales</taxon>
        <taxon>Oscillatoriaceae</taxon>
        <taxon>Phormidium</taxon>
    </lineage>
</organism>
<feature type="domain" description="Transposase IS200-like" evidence="1">
    <location>
        <begin position="21"/>
        <end position="164"/>
    </location>
</feature>
<dbReference type="EMBL" id="JACJQY010000058">
    <property type="protein sequence ID" value="MBD2319611.1"/>
    <property type="molecule type" value="Genomic_DNA"/>
</dbReference>
<evidence type="ECO:0000259" key="1">
    <source>
        <dbReference type="SMART" id="SM01321"/>
    </source>
</evidence>
<dbReference type="SUPFAM" id="SSF143422">
    <property type="entry name" value="Transposase IS200-like"/>
    <property type="match status" value="1"/>
</dbReference>
<gene>
    <name evidence="2" type="ORF">H6G05_22585</name>
</gene>
<comment type="caution">
    <text evidence="2">The sequence shown here is derived from an EMBL/GenBank/DDBJ whole genome shotgun (WGS) entry which is preliminary data.</text>
</comment>
<keyword evidence="3" id="KW-1185">Reference proteome</keyword>
<dbReference type="InterPro" id="IPR002686">
    <property type="entry name" value="Transposase_17"/>
</dbReference>
<dbReference type="SMART" id="SM01321">
    <property type="entry name" value="Y1_Tnp"/>
    <property type="match status" value="1"/>
</dbReference>
<dbReference type="InterPro" id="IPR036515">
    <property type="entry name" value="Transposase_17_sf"/>
</dbReference>
<dbReference type="InterPro" id="IPR052715">
    <property type="entry name" value="RAYT_transposase"/>
</dbReference>